<name>A0ABT5ITA9_9NEIS</name>
<reference evidence="7 8" key="1">
    <citation type="submission" date="2023-01" db="EMBL/GenBank/DDBJ databases">
        <title>Novel species of the genus Vogesella isolated from rivers.</title>
        <authorList>
            <person name="Lu H."/>
        </authorList>
    </citation>
    <scope>NUCLEOTIDE SEQUENCE [LARGE SCALE GENOMIC DNA]</scope>
    <source>
        <strain evidence="7 8">LYT5W</strain>
    </source>
</reference>
<dbReference type="InterPro" id="IPR050093">
    <property type="entry name" value="ABC_SmlMolc_Importer"/>
</dbReference>
<dbReference type="InterPro" id="IPR017871">
    <property type="entry name" value="ABC_transporter-like_CS"/>
</dbReference>
<dbReference type="SUPFAM" id="SSF52540">
    <property type="entry name" value="P-loop containing nucleoside triphosphate hydrolases"/>
    <property type="match status" value="1"/>
</dbReference>
<proteinExistence type="predicted"/>
<keyword evidence="8" id="KW-1185">Reference proteome</keyword>
<dbReference type="Proteomes" id="UP001222030">
    <property type="component" value="Unassembled WGS sequence"/>
</dbReference>
<dbReference type="Gene3D" id="3.40.50.300">
    <property type="entry name" value="P-loop containing nucleotide triphosphate hydrolases"/>
    <property type="match status" value="1"/>
</dbReference>
<evidence type="ECO:0000313" key="7">
    <source>
        <dbReference type="EMBL" id="MDC7715505.1"/>
    </source>
</evidence>
<evidence type="ECO:0000256" key="2">
    <source>
        <dbReference type="ARBA" id="ARBA00022475"/>
    </source>
</evidence>
<dbReference type="GO" id="GO:0005524">
    <property type="term" value="F:ATP binding"/>
    <property type="evidence" value="ECO:0007669"/>
    <property type="project" value="UniProtKB-KW"/>
</dbReference>
<keyword evidence="1" id="KW-0813">Transport</keyword>
<evidence type="ECO:0000256" key="3">
    <source>
        <dbReference type="ARBA" id="ARBA00022741"/>
    </source>
</evidence>
<accession>A0ABT5ITA9</accession>
<feature type="region of interest" description="Disordered" evidence="5">
    <location>
        <begin position="220"/>
        <end position="243"/>
    </location>
</feature>
<feature type="compositionally biased region" description="Polar residues" evidence="5">
    <location>
        <begin position="233"/>
        <end position="243"/>
    </location>
</feature>
<dbReference type="Pfam" id="PF00005">
    <property type="entry name" value="ABC_tran"/>
    <property type="match status" value="1"/>
</dbReference>
<dbReference type="PANTHER" id="PTHR42781:SF4">
    <property type="entry name" value="SPERMIDINE_PUTRESCINE IMPORT ATP-BINDING PROTEIN POTA"/>
    <property type="match status" value="1"/>
</dbReference>
<dbReference type="RefSeq" id="WP_272773292.1">
    <property type="nucleotide sequence ID" value="NZ_JAQQLE010000016.1"/>
</dbReference>
<evidence type="ECO:0000259" key="6">
    <source>
        <dbReference type="PROSITE" id="PS50893"/>
    </source>
</evidence>
<comment type="caution">
    <text evidence="7">The sequence shown here is derived from an EMBL/GenBank/DDBJ whole genome shotgun (WGS) entry which is preliminary data.</text>
</comment>
<evidence type="ECO:0000256" key="1">
    <source>
        <dbReference type="ARBA" id="ARBA00022448"/>
    </source>
</evidence>
<evidence type="ECO:0000256" key="5">
    <source>
        <dbReference type="SAM" id="MobiDB-lite"/>
    </source>
</evidence>
<dbReference type="PROSITE" id="PS00211">
    <property type="entry name" value="ABC_TRANSPORTER_1"/>
    <property type="match status" value="1"/>
</dbReference>
<evidence type="ECO:0000256" key="4">
    <source>
        <dbReference type="ARBA" id="ARBA00022840"/>
    </source>
</evidence>
<dbReference type="PROSITE" id="PS50893">
    <property type="entry name" value="ABC_TRANSPORTER_2"/>
    <property type="match status" value="1"/>
</dbReference>
<keyword evidence="4 7" id="KW-0067">ATP-binding</keyword>
<keyword evidence="3" id="KW-0547">Nucleotide-binding</keyword>
<organism evidence="7 8">
    <name type="scientific">Vogesella margarita</name>
    <dbReference type="NCBI Taxonomy" id="2984199"/>
    <lineage>
        <taxon>Bacteria</taxon>
        <taxon>Pseudomonadati</taxon>
        <taxon>Pseudomonadota</taxon>
        <taxon>Betaproteobacteria</taxon>
        <taxon>Neisseriales</taxon>
        <taxon>Chromobacteriaceae</taxon>
        <taxon>Vogesella</taxon>
    </lineage>
</organism>
<protein>
    <submittedName>
        <fullName evidence="7">ATP-binding cassette domain-containing protein</fullName>
    </submittedName>
</protein>
<dbReference type="InterPro" id="IPR027417">
    <property type="entry name" value="P-loop_NTPase"/>
</dbReference>
<gene>
    <name evidence="7" type="ORF">PQU96_15420</name>
</gene>
<evidence type="ECO:0000313" key="8">
    <source>
        <dbReference type="Proteomes" id="UP001222030"/>
    </source>
</evidence>
<sequence>MQLDIDIYKTLRAGKRSFTLDVQLQSSSQRNVIYGPSGAGKSLTLKAIAGLLTPERGHIRLNGHTVFDSRAGVDLAPQARRVGYLFQDYALFPHLNVRQNIAFGLSHRWFNPRARERHEQVEYWIRAFGLEAMAHQLPDDLSGGQRQRVALARAIVAEPQALLLDEPFAALDPSLRNTMRRELSDLQQLLQIPMVLITHDPQDVQTFGDHVVELRDSEPDKQIRASCHHKANEATSCKDTSIR</sequence>
<dbReference type="EMBL" id="JAQQLE010000016">
    <property type="protein sequence ID" value="MDC7715505.1"/>
    <property type="molecule type" value="Genomic_DNA"/>
</dbReference>
<dbReference type="PANTHER" id="PTHR42781">
    <property type="entry name" value="SPERMIDINE/PUTRESCINE IMPORT ATP-BINDING PROTEIN POTA"/>
    <property type="match status" value="1"/>
</dbReference>
<keyword evidence="2" id="KW-0472">Membrane</keyword>
<keyword evidence="2" id="KW-1003">Cell membrane</keyword>
<feature type="domain" description="ABC transporter" evidence="6">
    <location>
        <begin position="2"/>
        <end position="241"/>
    </location>
</feature>
<dbReference type="InterPro" id="IPR003593">
    <property type="entry name" value="AAA+_ATPase"/>
</dbReference>
<dbReference type="SMART" id="SM00382">
    <property type="entry name" value="AAA"/>
    <property type="match status" value="1"/>
</dbReference>
<dbReference type="InterPro" id="IPR003439">
    <property type="entry name" value="ABC_transporter-like_ATP-bd"/>
</dbReference>